<evidence type="ECO:0000256" key="4">
    <source>
        <dbReference type="ARBA" id="ARBA00023239"/>
    </source>
</evidence>
<keyword evidence="4" id="KW-0456">Lyase</keyword>
<dbReference type="Pfam" id="PF01329">
    <property type="entry name" value="Pterin_4a"/>
    <property type="match status" value="1"/>
</dbReference>
<dbReference type="InterPro" id="IPR036428">
    <property type="entry name" value="PCD_sf"/>
</dbReference>
<dbReference type="Gene3D" id="3.30.1360.20">
    <property type="entry name" value="Transcriptional coactivator/pterin dehydratase"/>
    <property type="match status" value="1"/>
</dbReference>
<reference evidence="6" key="1">
    <citation type="journal article" date="2012" name="Nat. Biotechnol.">
        <title>Reference genome sequence of the model plant Setaria.</title>
        <authorList>
            <person name="Bennetzen J.L."/>
            <person name="Schmutz J."/>
            <person name="Wang H."/>
            <person name="Percifield R."/>
            <person name="Hawkins J."/>
            <person name="Pontaroli A.C."/>
            <person name="Estep M."/>
            <person name="Feng L."/>
            <person name="Vaughn J.N."/>
            <person name="Grimwood J."/>
            <person name="Jenkins J."/>
            <person name="Barry K."/>
            <person name="Lindquist E."/>
            <person name="Hellsten U."/>
            <person name="Deshpande S."/>
            <person name="Wang X."/>
            <person name="Wu X."/>
            <person name="Mitros T."/>
            <person name="Triplett J."/>
            <person name="Yang X."/>
            <person name="Ye C.Y."/>
            <person name="Mauro-Herrera M."/>
            <person name="Wang L."/>
            <person name="Li P."/>
            <person name="Sharma M."/>
            <person name="Sharma R."/>
            <person name="Ronald P.C."/>
            <person name="Panaud O."/>
            <person name="Kellogg E.A."/>
            <person name="Brutnell T.P."/>
            <person name="Doust A.N."/>
            <person name="Tuskan G.A."/>
            <person name="Rokhsar D."/>
            <person name="Devos K.M."/>
        </authorList>
    </citation>
    <scope>NUCLEOTIDE SEQUENCE [LARGE SCALE GENOMIC DNA]</scope>
    <source>
        <strain evidence="6">Yugu1</strain>
    </source>
</reference>
<evidence type="ECO:0000256" key="3">
    <source>
        <dbReference type="ARBA" id="ARBA00013252"/>
    </source>
</evidence>
<dbReference type="InterPro" id="IPR001533">
    <property type="entry name" value="Pterin_deHydtase"/>
</dbReference>
<dbReference type="PANTHER" id="PTHR12599">
    <property type="entry name" value="PTERIN-4-ALPHA-CARBINOLAMINE DEHYDRATASE"/>
    <property type="match status" value="1"/>
</dbReference>
<proteinExistence type="inferred from homology"/>
<dbReference type="SUPFAM" id="SSF55248">
    <property type="entry name" value="PCD-like"/>
    <property type="match status" value="1"/>
</dbReference>
<dbReference type="OrthoDB" id="277398at2759"/>
<evidence type="ECO:0000313" key="6">
    <source>
        <dbReference type="EMBL" id="RCV36609.1"/>
    </source>
</evidence>
<protein>
    <recommendedName>
        <fullName evidence="3">4a-hydroxytetrahydrobiopterin dehydratase</fullName>
        <ecNumber evidence="3">4.2.1.96</ecNumber>
    </recommendedName>
</protein>
<comment type="catalytic activity">
    <reaction evidence="1">
        <text>(4aS,6R)-4a-hydroxy-L-erythro-5,6,7,8-tetrahydrobiopterin = (6R)-L-erythro-6,7-dihydrobiopterin + H2O</text>
        <dbReference type="Rhea" id="RHEA:11920"/>
        <dbReference type="ChEBI" id="CHEBI:15377"/>
        <dbReference type="ChEBI" id="CHEBI:15642"/>
        <dbReference type="ChEBI" id="CHEBI:43120"/>
        <dbReference type="EC" id="4.2.1.96"/>
    </reaction>
</comment>
<accession>A0A368S2H6</accession>
<dbReference type="KEGG" id="sita:101769691"/>
<feature type="signal peptide" evidence="5">
    <location>
        <begin position="1"/>
        <end position="15"/>
    </location>
</feature>
<dbReference type="GO" id="GO:0008124">
    <property type="term" value="F:4-alpha-hydroxytetrahydrobiopterin dehydratase activity"/>
    <property type="evidence" value="ECO:0007669"/>
    <property type="project" value="UniProtKB-EC"/>
</dbReference>
<gene>
    <name evidence="6" type="ORF">SETIT_7G331300v2</name>
</gene>
<comment type="similarity">
    <text evidence="2">Belongs to the pterin-4-alpha-carbinolamine dehydratase family.</text>
</comment>
<evidence type="ECO:0000256" key="2">
    <source>
        <dbReference type="ARBA" id="ARBA00006472"/>
    </source>
</evidence>
<evidence type="ECO:0000256" key="5">
    <source>
        <dbReference type="SAM" id="SignalP"/>
    </source>
</evidence>
<dbReference type="PANTHER" id="PTHR12599:SF8">
    <property type="entry name" value="PTERIN-4-ALPHA-CARBINOLAMINE DEHYDRATASE, CHLOROPLASTIC-RELATED"/>
    <property type="match status" value="1"/>
</dbReference>
<name>A0A368S2H6_SETIT</name>
<keyword evidence="5" id="KW-0732">Signal</keyword>
<dbReference type="GO" id="GO:0006729">
    <property type="term" value="P:tetrahydrobiopterin biosynthetic process"/>
    <property type="evidence" value="ECO:0007669"/>
    <property type="project" value="InterPro"/>
</dbReference>
<dbReference type="EC" id="4.2.1.96" evidence="3"/>
<dbReference type="STRING" id="4555.A0A368S2H6"/>
<evidence type="ECO:0000256" key="1">
    <source>
        <dbReference type="ARBA" id="ARBA00001554"/>
    </source>
</evidence>
<feature type="chain" id="PRO_5016743802" description="4a-hydroxytetrahydrobiopterin dehydratase" evidence="5">
    <location>
        <begin position="16"/>
        <end position="215"/>
    </location>
</feature>
<dbReference type="EMBL" id="CM003534">
    <property type="protein sequence ID" value="RCV36609.1"/>
    <property type="molecule type" value="Genomic_DNA"/>
</dbReference>
<sequence length="215" mass="22985">MALSLSLVAPPVVAAAAGSTFSSRSSRTALRRGGRNGRVVAMADILGDFGARDPFPEEIESKFGEKVLGNVDTLHQILIPTLSALSLAGLPLQPGAEPLSLDDARGLLFKVVGWRLLLSEHDDQRPARLQCVWKVRDESCGQELIARINVALDGAGHAPAALLLEAPTNQQLQVRAELSTPSAAGDSLTINDYILAARIDKVKTLDLIPKKRVWA</sequence>
<reference evidence="6" key="2">
    <citation type="submission" date="2015-07" db="EMBL/GenBank/DDBJ databases">
        <authorList>
            <person name="Noorani M."/>
        </authorList>
    </citation>
    <scope>NUCLEOTIDE SEQUENCE</scope>
    <source>
        <strain evidence="6">Yugu1</strain>
    </source>
</reference>
<dbReference type="AlphaFoldDB" id="A0A368S2H6"/>
<organism evidence="6">
    <name type="scientific">Setaria italica</name>
    <name type="common">Foxtail millet</name>
    <name type="synonym">Panicum italicum</name>
    <dbReference type="NCBI Taxonomy" id="4555"/>
    <lineage>
        <taxon>Eukaryota</taxon>
        <taxon>Viridiplantae</taxon>
        <taxon>Streptophyta</taxon>
        <taxon>Embryophyta</taxon>
        <taxon>Tracheophyta</taxon>
        <taxon>Spermatophyta</taxon>
        <taxon>Magnoliopsida</taxon>
        <taxon>Liliopsida</taxon>
        <taxon>Poales</taxon>
        <taxon>Poaceae</taxon>
        <taxon>PACMAD clade</taxon>
        <taxon>Panicoideae</taxon>
        <taxon>Panicodae</taxon>
        <taxon>Paniceae</taxon>
        <taxon>Cenchrinae</taxon>
        <taxon>Setaria</taxon>
    </lineage>
</organism>